<comment type="subcellular location">
    <subcellularLocation>
        <location evidence="2">Membrane</location>
    </subcellularLocation>
</comment>
<evidence type="ECO:0000256" key="10">
    <source>
        <dbReference type="SAM" id="MobiDB-lite"/>
    </source>
</evidence>
<evidence type="ECO:0000313" key="14">
    <source>
        <dbReference type="EMBL" id="GIJ58138.1"/>
    </source>
</evidence>
<feature type="region of interest" description="Disordered" evidence="10">
    <location>
        <begin position="779"/>
        <end position="854"/>
    </location>
</feature>
<keyword evidence="8 11" id="KW-1133">Transmembrane helix</keyword>
<keyword evidence="5" id="KW-0808">Transferase</keyword>
<evidence type="ECO:0000259" key="12">
    <source>
        <dbReference type="PROSITE" id="PS50109"/>
    </source>
</evidence>
<reference evidence="14" key="1">
    <citation type="submission" date="2021-01" db="EMBL/GenBank/DDBJ databases">
        <title>Whole genome shotgun sequence of Virgisporangium aurantiacum NBRC 16421.</title>
        <authorList>
            <person name="Komaki H."/>
            <person name="Tamura T."/>
        </authorList>
    </citation>
    <scope>NUCLEOTIDE SEQUENCE</scope>
    <source>
        <strain evidence="14">NBRC 16421</strain>
    </source>
</reference>
<dbReference type="SMART" id="SM00387">
    <property type="entry name" value="HATPase_c"/>
    <property type="match status" value="1"/>
</dbReference>
<feature type="domain" description="Histidine kinase" evidence="12">
    <location>
        <begin position="506"/>
        <end position="609"/>
    </location>
</feature>
<feature type="transmembrane region" description="Helical" evidence="11">
    <location>
        <begin position="12"/>
        <end position="32"/>
    </location>
</feature>
<dbReference type="Proteomes" id="UP000612585">
    <property type="component" value="Unassembled WGS sequence"/>
</dbReference>
<keyword evidence="6 11" id="KW-0812">Transmembrane</keyword>
<dbReference type="GO" id="GO:0000160">
    <property type="term" value="P:phosphorelay signal transduction system"/>
    <property type="evidence" value="ECO:0007669"/>
    <property type="project" value="UniProtKB-KW"/>
</dbReference>
<feature type="compositionally biased region" description="Low complexity" evidence="10">
    <location>
        <begin position="699"/>
        <end position="724"/>
    </location>
</feature>
<comment type="caution">
    <text evidence="14">The sequence shown here is derived from an EMBL/GenBank/DDBJ whole genome shotgun (WGS) entry which is preliminary data.</text>
</comment>
<dbReference type="InterPro" id="IPR036890">
    <property type="entry name" value="HATPase_C_sf"/>
</dbReference>
<feature type="compositionally biased region" description="Pro residues" evidence="10">
    <location>
        <begin position="783"/>
        <end position="799"/>
    </location>
</feature>
<dbReference type="GO" id="GO:0005886">
    <property type="term" value="C:plasma membrane"/>
    <property type="evidence" value="ECO:0007669"/>
    <property type="project" value="TreeGrafter"/>
</dbReference>
<keyword evidence="4" id="KW-0597">Phosphoprotein</keyword>
<evidence type="ECO:0000256" key="9">
    <source>
        <dbReference type="ARBA" id="ARBA00023012"/>
    </source>
</evidence>
<evidence type="ECO:0000256" key="6">
    <source>
        <dbReference type="ARBA" id="ARBA00022692"/>
    </source>
</evidence>
<dbReference type="InterPro" id="IPR013587">
    <property type="entry name" value="Nitrate/nitrite_sensing"/>
</dbReference>
<feature type="compositionally biased region" description="Pro residues" evidence="10">
    <location>
        <begin position="688"/>
        <end position="698"/>
    </location>
</feature>
<dbReference type="GO" id="GO:0004673">
    <property type="term" value="F:protein histidine kinase activity"/>
    <property type="evidence" value="ECO:0007669"/>
    <property type="project" value="UniProtKB-EC"/>
</dbReference>
<feature type="compositionally biased region" description="Polar residues" evidence="10">
    <location>
        <begin position="881"/>
        <end position="900"/>
    </location>
</feature>
<dbReference type="InterPro" id="IPR003660">
    <property type="entry name" value="HAMP_dom"/>
</dbReference>
<dbReference type="CDD" id="cd06225">
    <property type="entry name" value="HAMP"/>
    <property type="match status" value="1"/>
</dbReference>
<keyword evidence="11" id="KW-0472">Membrane</keyword>
<feature type="compositionally biased region" description="Low complexity" evidence="10">
    <location>
        <begin position="672"/>
        <end position="687"/>
    </location>
</feature>
<dbReference type="Gene3D" id="6.10.340.10">
    <property type="match status" value="1"/>
</dbReference>
<dbReference type="PROSITE" id="PS50885">
    <property type="entry name" value="HAMP"/>
    <property type="match status" value="1"/>
</dbReference>
<dbReference type="EC" id="2.7.13.3" evidence="3"/>
<dbReference type="SMART" id="SM00304">
    <property type="entry name" value="HAMP"/>
    <property type="match status" value="1"/>
</dbReference>
<comment type="catalytic activity">
    <reaction evidence="1">
        <text>ATP + protein L-histidine = ADP + protein N-phospho-L-histidine.</text>
        <dbReference type="EC" id="2.7.13.3"/>
    </reaction>
</comment>
<dbReference type="SUPFAM" id="SSF55874">
    <property type="entry name" value="ATPase domain of HSP90 chaperone/DNA topoisomerase II/histidine kinase"/>
    <property type="match status" value="1"/>
</dbReference>
<feature type="transmembrane region" description="Helical" evidence="11">
    <location>
        <begin position="294"/>
        <end position="316"/>
    </location>
</feature>
<name>A0A8J4E1T0_9ACTN</name>
<feature type="region of interest" description="Disordered" evidence="10">
    <location>
        <begin position="870"/>
        <end position="902"/>
    </location>
</feature>
<evidence type="ECO:0000256" key="8">
    <source>
        <dbReference type="ARBA" id="ARBA00022989"/>
    </source>
</evidence>
<dbReference type="PANTHER" id="PTHR45436:SF5">
    <property type="entry name" value="SENSOR HISTIDINE KINASE TRCS"/>
    <property type="match status" value="1"/>
</dbReference>
<evidence type="ECO:0000259" key="13">
    <source>
        <dbReference type="PROSITE" id="PS50885"/>
    </source>
</evidence>
<evidence type="ECO:0000256" key="5">
    <source>
        <dbReference type="ARBA" id="ARBA00022679"/>
    </source>
</evidence>
<organism evidence="14 15">
    <name type="scientific">Virgisporangium aurantiacum</name>
    <dbReference type="NCBI Taxonomy" id="175570"/>
    <lineage>
        <taxon>Bacteria</taxon>
        <taxon>Bacillati</taxon>
        <taxon>Actinomycetota</taxon>
        <taxon>Actinomycetes</taxon>
        <taxon>Micromonosporales</taxon>
        <taxon>Micromonosporaceae</taxon>
        <taxon>Virgisporangium</taxon>
    </lineage>
</organism>
<feature type="region of interest" description="Disordered" evidence="10">
    <location>
        <begin position="668"/>
        <end position="760"/>
    </location>
</feature>
<dbReference type="PROSITE" id="PS50109">
    <property type="entry name" value="HIS_KIN"/>
    <property type="match status" value="1"/>
</dbReference>
<evidence type="ECO:0000256" key="7">
    <source>
        <dbReference type="ARBA" id="ARBA00022777"/>
    </source>
</evidence>
<evidence type="ECO:0000256" key="11">
    <source>
        <dbReference type="SAM" id="Phobius"/>
    </source>
</evidence>
<dbReference type="AlphaFoldDB" id="A0A8J4E1T0"/>
<dbReference type="Pfam" id="PF00672">
    <property type="entry name" value="HAMP"/>
    <property type="match status" value="1"/>
</dbReference>
<dbReference type="PANTHER" id="PTHR45436">
    <property type="entry name" value="SENSOR HISTIDINE KINASE YKOH"/>
    <property type="match status" value="1"/>
</dbReference>
<dbReference type="RefSeq" id="WP_203998462.1">
    <property type="nucleotide sequence ID" value="NZ_BOPG01000034.1"/>
</dbReference>
<dbReference type="InterPro" id="IPR050428">
    <property type="entry name" value="TCS_sensor_his_kinase"/>
</dbReference>
<feature type="domain" description="HAMP" evidence="13">
    <location>
        <begin position="317"/>
        <end position="387"/>
    </location>
</feature>
<evidence type="ECO:0000256" key="4">
    <source>
        <dbReference type="ARBA" id="ARBA00022553"/>
    </source>
</evidence>
<feature type="compositionally biased region" description="Low complexity" evidence="10">
    <location>
        <begin position="819"/>
        <end position="854"/>
    </location>
</feature>
<sequence>MLLGRLRIRAKLTLLVMIPLVAVAALTIPVVVGRIQSASRASDTARSVRVASQVGSLGQDLQRERLLAVGFLIGAVDRNRLVLQMSAVTDRITDVRFELGDELPDEVDDAIDGVKKLADLRLAVLANTAPTSTVTDGYDEVIDELINSLRLVDGVDASSDEGRQIVALDALLRADEANSEGAAFLLLLAHEPSAVLAARFNTEQDLLGESLERFTSFATPTQISLYQLVAQAFTDRLGTGFTADPLKEIAAFPVASLFPSLESFIALGNFVEKRIVADVTAAVGARQNRALVTAYGVGGGALAILLLVVLLVLAVARAVARPLTRLTVSADRVARFAEAELVRIADDETEHIERVHLEAVDVTARDEVGDLARAFERVQDTAAQLVERQVASRRNVAEMFGHIGRRTQGLVSRQVSMIDGLENDEQDEKKLSNLYRLDHLSNRLLRNATSLIVLSGADWAQEHVAPMPLADAARLALAKVEDYVRVDVRIPGDIVLTPAIIADAVQMMAELMENATSFSPPHTRVSVVAVSTGSSVRLTVTDHGIGLSPERIAEENARLERRERLDLAPTQVLGLFVVGRLARRHGLRVHLAATSGGGVTATVELPMSVLVAAAPAVDPASTPGKLQLVGARSRPAALGGTIALPPRGDALQRLRDMIEDGAPSWNAFALGSPNSPSDSPPALAAPVANPPAWPPATPDGPAALAAPGAPGAPAGENGAANGHPVGPTSPSGLRQRVPGANLISGGTAGPADRQPPSPLDADAARDLIEQFEFGVNRAHEEPAPAPPLRPSSPVAPPWPAAAYPVTPEPATAARELPTQPAAAAQPAGAGLAAQPASAAGHAAPAEHASAAGNAEQPALPASIYAPTEALPVYTPPRPATHSDTTSAGGYQLRPTGTSLNRRVPGATLATSLVPPQSDRAPAAFTQIDPDEVRSLVEQFEFGVTEALQHAEPRSDRSS</sequence>
<keyword evidence="7" id="KW-0418">Kinase</keyword>
<dbReference type="Pfam" id="PF08376">
    <property type="entry name" value="NIT"/>
    <property type="match status" value="1"/>
</dbReference>
<dbReference type="InterPro" id="IPR003594">
    <property type="entry name" value="HATPase_dom"/>
</dbReference>
<evidence type="ECO:0000256" key="3">
    <source>
        <dbReference type="ARBA" id="ARBA00012438"/>
    </source>
</evidence>
<dbReference type="Pfam" id="PF02518">
    <property type="entry name" value="HATPase_c"/>
    <property type="match status" value="1"/>
</dbReference>
<accession>A0A8J4E1T0</accession>
<evidence type="ECO:0000313" key="15">
    <source>
        <dbReference type="Proteomes" id="UP000612585"/>
    </source>
</evidence>
<evidence type="ECO:0000256" key="2">
    <source>
        <dbReference type="ARBA" id="ARBA00004370"/>
    </source>
</evidence>
<gene>
    <name evidence="14" type="ORF">Vau01_056540</name>
</gene>
<dbReference type="EMBL" id="BOPG01000034">
    <property type="protein sequence ID" value="GIJ58138.1"/>
    <property type="molecule type" value="Genomic_DNA"/>
</dbReference>
<dbReference type="Gene3D" id="3.30.565.10">
    <property type="entry name" value="Histidine kinase-like ATPase, C-terminal domain"/>
    <property type="match status" value="1"/>
</dbReference>
<protein>
    <recommendedName>
        <fullName evidence="3">histidine kinase</fullName>
        <ecNumber evidence="3">2.7.13.3</ecNumber>
    </recommendedName>
</protein>
<keyword evidence="15" id="KW-1185">Reference proteome</keyword>
<proteinExistence type="predicted"/>
<dbReference type="InterPro" id="IPR005467">
    <property type="entry name" value="His_kinase_dom"/>
</dbReference>
<evidence type="ECO:0000256" key="1">
    <source>
        <dbReference type="ARBA" id="ARBA00000085"/>
    </source>
</evidence>
<keyword evidence="9" id="KW-0902">Two-component regulatory system</keyword>